<evidence type="ECO:0000313" key="2">
    <source>
        <dbReference type="EMBL" id="KAK6765977.1"/>
    </source>
</evidence>
<evidence type="ECO:0008006" key="4">
    <source>
        <dbReference type="Google" id="ProtNLM"/>
    </source>
</evidence>
<evidence type="ECO:0000313" key="3">
    <source>
        <dbReference type="Proteomes" id="UP001303046"/>
    </source>
</evidence>
<feature type="transmembrane region" description="Helical" evidence="1">
    <location>
        <begin position="93"/>
        <end position="115"/>
    </location>
</feature>
<dbReference type="EMBL" id="JAVFWL010000006">
    <property type="protein sequence ID" value="KAK6765977.1"/>
    <property type="molecule type" value="Genomic_DNA"/>
</dbReference>
<dbReference type="PANTHER" id="PTHR45830:SF15">
    <property type="entry name" value="SERPENTINE RECEPTOR, CLASS I"/>
    <property type="match status" value="1"/>
</dbReference>
<keyword evidence="3" id="KW-1185">Reference proteome</keyword>
<evidence type="ECO:0000256" key="1">
    <source>
        <dbReference type="SAM" id="Phobius"/>
    </source>
</evidence>
<feature type="transmembrane region" description="Helical" evidence="1">
    <location>
        <begin position="196"/>
        <end position="219"/>
    </location>
</feature>
<keyword evidence="1" id="KW-0812">Transmembrane</keyword>
<name>A0ABR1ETK3_NECAM</name>
<comment type="caution">
    <text evidence="2">The sequence shown here is derived from an EMBL/GenBank/DDBJ whole genome shotgun (WGS) entry which is preliminary data.</text>
</comment>
<reference evidence="2 3" key="1">
    <citation type="submission" date="2023-08" db="EMBL/GenBank/DDBJ databases">
        <title>A Necator americanus chromosomal reference genome.</title>
        <authorList>
            <person name="Ilik V."/>
            <person name="Petrzelkova K.J."/>
            <person name="Pardy F."/>
            <person name="Fuh T."/>
            <person name="Niatou-Singa F.S."/>
            <person name="Gouil Q."/>
            <person name="Baker L."/>
            <person name="Ritchie M.E."/>
            <person name="Jex A.R."/>
            <person name="Gazzola D."/>
            <person name="Li H."/>
            <person name="Toshio Fujiwara R."/>
            <person name="Zhan B."/>
            <person name="Aroian R.V."/>
            <person name="Pafco B."/>
            <person name="Schwarz E.M."/>
        </authorList>
    </citation>
    <scope>NUCLEOTIDE SEQUENCE [LARGE SCALE GENOMIC DNA]</scope>
    <source>
        <strain evidence="2 3">Aroian</strain>
        <tissue evidence="2">Whole animal</tissue>
    </source>
</reference>
<feature type="transmembrane region" description="Helical" evidence="1">
    <location>
        <begin position="240"/>
        <end position="265"/>
    </location>
</feature>
<dbReference type="PANTHER" id="PTHR45830">
    <property type="entry name" value="SERPENTINE RECEPTOR, CLASS I"/>
    <property type="match status" value="1"/>
</dbReference>
<keyword evidence="1" id="KW-0472">Membrane</keyword>
<organism evidence="2 3">
    <name type="scientific">Necator americanus</name>
    <name type="common">Human hookworm</name>
    <dbReference type="NCBI Taxonomy" id="51031"/>
    <lineage>
        <taxon>Eukaryota</taxon>
        <taxon>Metazoa</taxon>
        <taxon>Ecdysozoa</taxon>
        <taxon>Nematoda</taxon>
        <taxon>Chromadorea</taxon>
        <taxon>Rhabditida</taxon>
        <taxon>Rhabditina</taxon>
        <taxon>Rhabditomorpha</taxon>
        <taxon>Strongyloidea</taxon>
        <taxon>Ancylostomatidae</taxon>
        <taxon>Bunostominae</taxon>
        <taxon>Necator</taxon>
    </lineage>
</organism>
<keyword evidence="1" id="KW-1133">Transmembrane helix</keyword>
<dbReference type="InterPro" id="IPR019422">
    <property type="entry name" value="7TM_GPCR_serpentine_rcpt_Srh"/>
</dbReference>
<sequence length="352" mass="40440">MIYCELDPKPEFYITSMRVLSAITLPVDLFGIYCIISKSPPVMRNYSFLLLFYQVFATITDSWTNLMFIPVSFFPFPIAYHEGLLLSGVDVDISYMHVIWFCLVVSTMGSVVQLFIFRWQNVLLDSHPLKVNRKYMYAICSTIFVLFNVGIVVQGQNMKNLANELRPQYLQNYSCIASIVDIPGLQYFAREELRTLFLIGTSEAFVVVISSFTLVYLTFRNLRNANLSKKTIEMQKRFQKSLMIQVTIPLLIVIIPGCSVMSVVWMGDFRSVGSFVLVIQNGINVALFMIGTHGFIGTIIMIIVNEPYRRFVVDTLKKSQCMCHIRKVEPSRRLSMDPIHHQSRRQTLPIEA</sequence>
<dbReference type="Pfam" id="PF10318">
    <property type="entry name" value="7TM_GPCR_Srh"/>
    <property type="match status" value="1"/>
</dbReference>
<feature type="transmembrane region" description="Helical" evidence="1">
    <location>
        <begin position="12"/>
        <end position="36"/>
    </location>
</feature>
<feature type="transmembrane region" description="Helical" evidence="1">
    <location>
        <begin position="285"/>
        <end position="304"/>
    </location>
</feature>
<accession>A0ABR1ETK3</accession>
<feature type="transmembrane region" description="Helical" evidence="1">
    <location>
        <begin position="135"/>
        <end position="153"/>
    </location>
</feature>
<proteinExistence type="predicted"/>
<feature type="transmembrane region" description="Helical" evidence="1">
    <location>
        <begin position="48"/>
        <end position="73"/>
    </location>
</feature>
<protein>
    <recommendedName>
        <fullName evidence="4">G-protein coupled receptors family 1 profile domain-containing protein</fullName>
    </recommendedName>
</protein>
<dbReference type="Proteomes" id="UP001303046">
    <property type="component" value="Unassembled WGS sequence"/>
</dbReference>
<gene>
    <name evidence="2" type="primary">Necator_chrX.g25886</name>
    <name evidence="2" type="ORF">RB195_025720</name>
</gene>